<evidence type="ECO:0000313" key="1">
    <source>
        <dbReference type="EMBL" id="PTB55590.1"/>
    </source>
</evidence>
<sequence length="90" mass="9721">MGSGAILGLYNTGSLMSALLVSTLRPHQSLSYHVYIVCEGVQVSYLYERCLPGQRVPGAAKYGTGLRIYLEMPRVGHLSSLAIHLGNISN</sequence>
<gene>
    <name evidence="1" type="ORF">M431DRAFT_404517</name>
</gene>
<proteinExistence type="predicted"/>
<dbReference type="EMBL" id="KZ679679">
    <property type="protein sequence ID" value="PTB55590.1"/>
    <property type="molecule type" value="Genomic_DNA"/>
</dbReference>
<protein>
    <submittedName>
        <fullName evidence="1">Uncharacterized protein</fullName>
    </submittedName>
</protein>
<dbReference type="Proteomes" id="UP000241690">
    <property type="component" value="Unassembled WGS sequence"/>
</dbReference>
<dbReference type="GeneID" id="36623456"/>
<keyword evidence="2" id="KW-1185">Reference proteome</keyword>
<evidence type="ECO:0000313" key="2">
    <source>
        <dbReference type="Proteomes" id="UP000241690"/>
    </source>
</evidence>
<reference evidence="1 2" key="1">
    <citation type="submission" date="2016-07" db="EMBL/GenBank/DDBJ databases">
        <title>Multiple horizontal gene transfer events from other fungi enriched the ability of initially mycotrophic Trichoderma (Ascomycota) to feed on dead plant biomass.</title>
        <authorList>
            <consortium name="DOE Joint Genome Institute"/>
            <person name="Aerts A."/>
            <person name="Atanasova L."/>
            <person name="Chenthamara K."/>
            <person name="Zhang J."/>
            <person name="Grujic M."/>
            <person name="Henrissat B."/>
            <person name="Kuo A."/>
            <person name="Salamov A."/>
            <person name="Lipzen A."/>
            <person name="Labutti K."/>
            <person name="Barry K."/>
            <person name="Miao Y."/>
            <person name="Rahimi M.J."/>
            <person name="Shen Q."/>
            <person name="Grigoriev I.V."/>
            <person name="Kubicek C.P."/>
            <person name="Druzhinina I.S."/>
        </authorList>
    </citation>
    <scope>NUCLEOTIDE SEQUENCE [LARGE SCALE GENOMIC DNA]</scope>
    <source>
        <strain evidence="1 2">CBS 226.95</strain>
    </source>
</reference>
<accession>A0A2T4AET3</accession>
<name>A0A2T4AET3_TRIHA</name>
<organism evidence="1 2">
    <name type="scientific">Trichoderma harzianum CBS 226.95</name>
    <dbReference type="NCBI Taxonomy" id="983964"/>
    <lineage>
        <taxon>Eukaryota</taxon>
        <taxon>Fungi</taxon>
        <taxon>Dikarya</taxon>
        <taxon>Ascomycota</taxon>
        <taxon>Pezizomycotina</taxon>
        <taxon>Sordariomycetes</taxon>
        <taxon>Hypocreomycetidae</taxon>
        <taxon>Hypocreales</taxon>
        <taxon>Hypocreaceae</taxon>
        <taxon>Trichoderma</taxon>
    </lineage>
</organism>
<dbReference type="RefSeq" id="XP_024775267.1">
    <property type="nucleotide sequence ID" value="XM_024914890.1"/>
</dbReference>
<dbReference type="AlphaFoldDB" id="A0A2T4AET3"/>